<protein>
    <submittedName>
        <fullName evidence="1">Uncharacterized protein</fullName>
    </submittedName>
</protein>
<proteinExistence type="predicted"/>
<dbReference type="RefSeq" id="XP_043033775.1">
    <property type="nucleotide sequence ID" value="XM_043179630.1"/>
</dbReference>
<evidence type="ECO:0000313" key="1">
    <source>
        <dbReference type="EMBL" id="KAG7440275.1"/>
    </source>
</evidence>
<reference evidence="1" key="1">
    <citation type="submission" date="2020-11" db="EMBL/GenBank/DDBJ databases">
        <title>Adaptations for nitrogen fixation in a non-lichenized fungal sporocarp promotes dispersal by wood-feeding termites.</title>
        <authorList>
            <consortium name="DOE Joint Genome Institute"/>
            <person name="Koch R.A."/>
            <person name="Yoon G."/>
            <person name="Arayal U."/>
            <person name="Lail K."/>
            <person name="Amirebrahimi M."/>
            <person name="Labutti K."/>
            <person name="Lipzen A."/>
            <person name="Riley R."/>
            <person name="Barry K."/>
            <person name="Henrissat B."/>
            <person name="Grigoriev I.V."/>
            <person name="Herr J.R."/>
            <person name="Aime M.C."/>
        </authorList>
    </citation>
    <scope>NUCLEOTIDE SEQUENCE</scope>
    <source>
        <strain evidence="1">MCA 3950</strain>
    </source>
</reference>
<dbReference type="AlphaFoldDB" id="A0A9P7VGS9"/>
<gene>
    <name evidence="1" type="ORF">BT62DRAFT_1081014</name>
</gene>
<dbReference type="EMBL" id="MU250574">
    <property type="protein sequence ID" value="KAG7440275.1"/>
    <property type="molecule type" value="Genomic_DNA"/>
</dbReference>
<accession>A0A9P7VGS9</accession>
<keyword evidence="2" id="KW-1185">Reference proteome</keyword>
<dbReference type="GeneID" id="66101924"/>
<evidence type="ECO:0000313" key="2">
    <source>
        <dbReference type="Proteomes" id="UP000812287"/>
    </source>
</evidence>
<name>A0A9P7VGS9_9AGAR</name>
<comment type="caution">
    <text evidence="1">The sequence shown here is derived from an EMBL/GenBank/DDBJ whole genome shotgun (WGS) entry which is preliminary data.</text>
</comment>
<organism evidence="1 2">
    <name type="scientific">Guyanagaster necrorhizus</name>
    <dbReference type="NCBI Taxonomy" id="856835"/>
    <lineage>
        <taxon>Eukaryota</taxon>
        <taxon>Fungi</taxon>
        <taxon>Dikarya</taxon>
        <taxon>Basidiomycota</taxon>
        <taxon>Agaricomycotina</taxon>
        <taxon>Agaricomycetes</taxon>
        <taxon>Agaricomycetidae</taxon>
        <taxon>Agaricales</taxon>
        <taxon>Marasmiineae</taxon>
        <taxon>Physalacriaceae</taxon>
        <taxon>Guyanagaster</taxon>
    </lineage>
</organism>
<dbReference type="Proteomes" id="UP000812287">
    <property type="component" value="Unassembled WGS sequence"/>
</dbReference>
<sequence length="185" mass="20416">MSRDKFVLESGRYHPSSYIISNWSRVSAMNASRPITAAVGKNPRSIGTGKVGRLNRTEGLSVSVETIFFRLYTKSGGNSSALRDGLTASVHDSKERMRTISSSQIANLIFKTGLWRTTSRLQSEAKTFEKLRGKDGDVTILPFAESTTRLGLGIFPPRIFSILFDTLVARKCCIYTNIEAVISTT</sequence>